<feature type="domain" description="ABC transporter" evidence="8">
    <location>
        <begin position="335"/>
        <end position="569"/>
    </location>
</feature>
<sequence length="580" mass="65462">MEEAKKHGWKDFFGIIFKSKLPWKLYIIGIIMLFLSTTLGLILPKYTAGIYAGEIFDKETIRNYIVLMSLSTLLIALSALFSSLTPAVTLRNIQQTVWSKIIRAPMKDYNKQPSQQLISRVTVDPIFIDSAITEFSTVIIATYSLVGSYVIMYNMNPKLTFALLPVIPYILIVSAIVGHFTQKRQLAVQAQFSGITAFFAERLPRIRLIKSFNKEQEEIDKGKEILLKQYQVEKRRAIVDLYGEPLLKSVRAIIVGTVLIYGSYLMSKGEMRVSQVLSFYLYVQFIHMNVLKYGIFWTTIKNAKGASEKIADILKNDSEQLHRELPLNDSFANDITLENVSFSYDEKPVLSNVNLTIPAGKITAIVGPSGCGKSTLFKLLERFYEPNVGKMMLGDTPVDRYHLDEWRRSIANVAQASPLLSGTIRDNITYGLDREASMEEVREAAIMADAVGFIEEFPEGFETEVGEFGSKLSGGQRQRVAIARSFIMNAPILLFDEATSSLDARSENHIEESLEMLMKSRTTVMIAHDMSLIRNADQIIVMDNGQVSGTGTHDELFRTNKLYRQLVEIQMEKHEGLSTE</sequence>
<evidence type="ECO:0000256" key="1">
    <source>
        <dbReference type="ARBA" id="ARBA00004651"/>
    </source>
</evidence>
<evidence type="ECO:0000313" key="10">
    <source>
        <dbReference type="EMBL" id="MBD7984223.1"/>
    </source>
</evidence>
<evidence type="ECO:0000256" key="3">
    <source>
        <dbReference type="ARBA" id="ARBA00022741"/>
    </source>
</evidence>
<keyword evidence="3" id="KW-0547">Nucleotide-binding</keyword>
<dbReference type="SUPFAM" id="SSF90123">
    <property type="entry name" value="ABC transporter transmembrane region"/>
    <property type="match status" value="1"/>
</dbReference>
<evidence type="ECO:0000256" key="6">
    <source>
        <dbReference type="ARBA" id="ARBA00023136"/>
    </source>
</evidence>
<evidence type="ECO:0000256" key="2">
    <source>
        <dbReference type="ARBA" id="ARBA00022692"/>
    </source>
</evidence>
<evidence type="ECO:0000256" key="7">
    <source>
        <dbReference type="SAM" id="Phobius"/>
    </source>
</evidence>
<feature type="transmembrane region" description="Helical" evidence="7">
    <location>
        <begin position="159"/>
        <end position="180"/>
    </location>
</feature>
<reference evidence="10 11" key="1">
    <citation type="submission" date="2020-08" db="EMBL/GenBank/DDBJ databases">
        <title>A Genomic Blueprint of the Chicken Gut Microbiome.</title>
        <authorList>
            <person name="Gilroy R."/>
            <person name="Ravi A."/>
            <person name="Getino M."/>
            <person name="Pursley I."/>
            <person name="Horton D.L."/>
            <person name="Alikhan N.-F."/>
            <person name="Baker D."/>
            <person name="Gharbi K."/>
            <person name="Hall N."/>
            <person name="Watson M."/>
            <person name="Adriaenssens E.M."/>
            <person name="Foster-Nyarko E."/>
            <person name="Jarju S."/>
            <person name="Secka A."/>
            <person name="Antonio M."/>
            <person name="Oren A."/>
            <person name="Chaudhuri R."/>
            <person name="La Ragione R.M."/>
            <person name="Hildebrand F."/>
            <person name="Pallen M.J."/>
        </authorList>
    </citation>
    <scope>NUCLEOTIDE SEQUENCE [LARGE SCALE GENOMIC DNA]</scope>
    <source>
        <strain evidence="10 11">Sa2YVA2</strain>
    </source>
</reference>
<feature type="transmembrane region" description="Helical" evidence="7">
    <location>
        <begin position="64"/>
        <end position="84"/>
    </location>
</feature>
<dbReference type="PROSITE" id="PS50929">
    <property type="entry name" value="ABC_TM1F"/>
    <property type="match status" value="1"/>
</dbReference>
<dbReference type="InterPro" id="IPR017871">
    <property type="entry name" value="ABC_transporter-like_CS"/>
</dbReference>
<dbReference type="InterPro" id="IPR036640">
    <property type="entry name" value="ABC1_TM_sf"/>
</dbReference>
<keyword evidence="2 7" id="KW-0812">Transmembrane</keyword>
<evidence type="ECO:0000259" key="8">
    <source>
        <dbReference type="PROSITE" id="PS50893"/>
    </source>
</evidence>
<dbReference type="InterPro" id="IPR011527">
    <property type="entry name" value="ABC1_TM_dom"/>
</dbReference>
<keyword evidence="11" id="KW-1185">Reference proteome</keyword>
<dbReference type="PROSITE" id="PS00211">
    <property type="entry name" value="ABC_TRANSPORTER_1"/>
    <property type="match status" value="1"/>
</dbReference>
<dbReference type="PROSITE" id="PS50893">
    <property type="entry name" value="ABC_TRANSPORTER_2"/>
    <property type="match status" value="1"/>
</dbReference>
<gene>
    <name evidence="10" type="ORF">H9649_06505</name>
</gene>
<accession>A0ABR8U927</accession>
<dbReference type="InterPro" id="IPR039421">
    <property type="entry name" value="Type_1_exporter"/>
</dbReference>
<dbReference type="RefSeq" id="WP_191693926.1">
    <property type="nucleotide sequence ID" value="NZ_JACSQN010000005.1"/>
</dbReference>
<evidence type="ECO:0000256" key="5">
    <source>
        <dbReference type="ARBA" id="ARBA00022989"/>
    </source>
</evidence>
<feature type="transmembrane region" description="Helical" evidence="7">
    <location>
        <begin position="23"/>
        <end position="43"/>
    </location>
</feature>
<dbReference type="Gene3D" id="1.20.1560.10">
    <property type="entry name" value="ABC transporter type 1, transmembrane domain"/>
    <property type="match status" value="1"/>
</dbReference>
<keyword evidence="6 7" id="KW-0472">Membrane</keyword>
<organism evidence="10 11">
    <name type="scientific">Sporosarcina quadrami</name>
    <dbReference type="NCBI Taxonomy" id="2762234"/>
    <lineage>
        <taxon>Bacteria</taxon>
        <taxon>Bacillati</taxon>
        <taxon>Bacillota</taxon>
        <taxon>Bacilli</taxon>
        <taxon>Bacillales</taxon>
        <taxon>Caryophanaceae</taxon>
        <taxon>Sporosarcina</taxon>
    </lineage>
</organism>
<dbReference type="Proteomes" id="UP000626786">
    <property type="component" value="Unassembled WGS sequence"/>
</dbReference>
<dbReference type="GO" id="GO:0005524">
    <property type="term" value="F:ATP binding"/>
    <property type="evidence" value="ECO:0007669"/>
    <property type="project" value="UniProtKB-KW"/>
</dbReference>
<evidence type="ECO:0000256" key="4">
    <source>
        <dbReference type="ARBA" id="ARBA00022840"/>
    </source>
</evidence>
<dbReference type="Gene3D" id="3.40.50.300">
    <property type="entry name" value="P-loop containing nucleotide triphosphate hydrolases"/>
    <property type="match status" value="1"/>
</dbReference>
<name>A0ABR8U927_9BACL</name>
<feature type="domain" description="ABC transmembrane type-1" evidence="9">
    <location>
        <begin position="27"/>
        <end position="302"/>
    </location>
</feature>
<dbReference type="EMBL" id="JACSQN010000005">
    <property type="protein sequence ID" value="MBD7984223.1"/>
    <property type="molecule type" value="Genomic_DNA"/>
</dbReference>
<evidence type="ECO:0000259" key="9">
    <source>
        <dbReference type="PROSITE" id="PS50929"/>
    </source>
</evidence>
<proteinExistence type="predicted"/>
<dbReference type="Pfam" id="PF00664">
    <property type="entry name" value="ABC_membrane"/>
    <property type="match status" value="1"/>
</dbReference>
<dbReference type="SMART" id="SM00382">
    <property type="entry name" value="AAA"/>
    <property type="match status" value="1"/>
</dbReference>
<dbReference type="InterPro" id="IPR003439">
    <property type="entry name" value="ABC_transporter-like_ATP-bd"/>
</dbReference>
<protein>
    <submittedName>
        <fullName evidence="10">ABC transporter ATP-binding protein</fullName>
    </submittedName>
</protein>
<dbReference type="InterPro" id="IPR003593">
    <property type="entry name" value="AAA+_ATPase"/>
</dbReference>
<comment type="caution">
    <text evidence="10">The sequence shown here is derived from an EMBL/GenBank/DDBJ whole genome shotgun (WGS) entry which is preliminary data.</text>
</comment>
<comment type="subcellular location">
    <subcellularLocation>
        <location evidence="1">Cell membrane</location>
        <topology evidence="1">Multi-pass membrane protein</topology>
    </subcellularLocation>
</comment>
<evidence type="ECO:0000313" key="11">
    <source>
        <dbReference type="Proteomes" id="UP000626786"/>
    </source>
</evidence>
<dbReference type="PANTHER" id="PTHR43394:SF1">
    <property type="entry name" value="ATP-BINDING CASSETTE SUB-FAMILY B MEMBER 10, MITOCHONDRIAL"/>
    <property type="match status" value="1"/>
</dbReference>
<keyword evidence="5 7" id="KW-1133">Transmembrane helix</keyword>
<dbReference type="InterPro" id="IPR027417">
    <property type="entry name" value="P-loop_NTPase"/>
</dbReference>
<dbReference type="SUPFAM" id="SSF52540">
    <property type="entry name" value="P-loop containing nucleoside triphosphate hydrolases"/>
    <property type="match status" value="1"/>
</dbReference>
<dbReference type="PANTHER" id="PTHR43394">
    <property type="entry name" value="ATP-DEPENDENT PERMEASE MDL1, MITOCHONDRIAL"/>
    <property type="match status" value="1"/>
</dbReference>
<dbReference type="Pfam" id="PF00005">
    <property type="entry name" value="ABC_tran"/>
    <property type="match status" value="1"/>
</dbReference>
<keyword evidence="4 10" id="KW-0067">ATP-binding</keyword>